<dbReference type="InterPro" id="IPR050816">
    <property type="entry name" value="Flavin-dep_Halogenase_NPB"/>
</dbReference>
<dbReference type="Proteomes" id="UP000318509">
    <property type="component" value="Unassembled WGS sequence"/>
</dbReference>
<feature type="binding site" evidence="3">
    <location>
        <position position="347"/>
    </location>
    <ligand>
        <name>FAD</name>
        <dbReference type="ChEBI" id="CHEBI:57692"/>
    </ligand>
</feature>
<dbReference type="EMBL" id="VBAK01000090">
    <property type="protein sequence ID" value="TMI91537.1"/>
    <property type="molecule type" value="Genomic_DNA"/>
</dbReference>
<reference evidence="4 5" key="1">
    <citation type="journal article" date="2019" name="Nat. Microbiol.">
        <title>Mediterranean grassland soil C-N compound turnover is dependent on rainfall and depth, and is mediated by genomically divergent microorganisms.</title>
        <authorList>
            <person name="Diamond S."/>
            <person name="Andeer P.F."/>
            <person name="Li Z."/>
            <person name="Crits-Christoph A."/>
            <person name="Burstein D."/>
            <person name="Anantharaman K."/>
            <person name="Lane K.R."/>
            <person name="Thomas B.C."/>
            <person name="Pan C."/>
            <person name="Northen T.R."/>
            <person name="Banfield J.F."/>
        </authorList>
    </citation>
    <scope>NUCLEOTIDE SEQUENCE [LARGE SCALE GENOMIC DNA]</scope>
    <source>
        <strain evidence="4">NP_3</strain>
    </source>
</reference>
<organism evidence="4 5">
    <name type="scientific">Candidatus Segetimicrobium genomatis</name>
    <dbReference type="NCBI Taxonomy" id="2569760"/>
    <lineage>
        <taxon>Bacteria</taxon>
        <taxon>Bacillati</taxon>
        <taxon>Candidatus Sysuimicrobiota</taxon>
        <taxon>Candidatus Sysuimicrobiia</taxon>
        <taxon>Candidatus Sysuimicrobiales</taxon>
        <taxon>Candidatus Segetimicrobiaceae</taxon>
        <taxon>Candidatus Segetimicrobium</taxon>
    </lineage>
</organism>
<feature type="binding site" evidence="3">
    <location>
        <position position="78"/>
    </location>
    <ligand>
        <name>7-chloro-L-tryptophan</name>
        <dbReference type="ChEBI" id="CHEBI:58713"/>
    </ligand>
</feature>
<dbReference type="PIRSF" id="PIRSF011396">
    <property type="entry name" value="Trp_halogenase"/>
    <property type="match status" value="1"/>
</dbReference>
<evidence type="ECO:0000256" key="2">
    <source>
        <dbReference type="PIRSR" id="PIRSR011396-1"/>
    </source>
</evidence>
<dbReference type="PANTHER" id="PTHR43747:SF4">
    <property type="entry name" value="FLAVIN-DEPENDENT TRYPTOPHAN HALOGENASE"/>
    <property type="match status" value="1"/>
</dbReference>
<accession>A0A537K705</accession>
<evidence type="ECO:0000313" key="4">
    <source>
        <dbReference type="EMBL" id="TMI91537.1"/>
    </source>
</evidence>
<dbReference type="GO" id="GO:0004497">
    <property type="term" value="F:monooxygenase activity"/>
    <property type="evidence" value="ECO:0007669"/>
    <property type="project" value="InterPro"/>
</dbReference>
<dbReference type="GO" id="GO:0000166">
    <property type="term" value="F:nucleotide binding"/>
    <property type="evidence" value="ECO:0007669"/>
    <property type="project" value="UniProtKB-KW"/>
</dbReference>
<name>A0A537K705_9BACT</name>
<protein>
    <submittedName>
        <fullName evidence="4">Tryptophan 7-halogenase</fullName>
    </submittedName>
</protein>
<keyword evidence="3" id="KW-0547">Nucleotide-binding</keyword>
<dbReference type="InterPro" id="IPR006905">
    <property type="entry name" value="Flavin_halogenase"/>
</dbReference>
<comment type="similarity">
    <text evidence="1">Belongs to the flavin-dependent halogenase family. Bacterial tryptophan halogenase subfamily.</text>
</comment>
<feature type="active site" evidence="2">
    <location>
        <position position="78"/>
    </location>
</feature>
<feature type="binding site" evidence="3">
    <location>
        <position position="334"/>
    </location>
    <ligand>
        <name>FAD</name>
        <dbReference type="ChEBI" id="CHEBI:57692"/>
    </ligand>
</feature>
<dbReference type="PANTHER" id="PTHR43747">
    <property type="entry name" value="FAD-BINDING PROTEIN"/>
    <property type="match status" value="1"/>
</dbReference>
<keyword evidence="3" id="KW-0285">Flavoprotein</keyword>
<dbReference type="SUPFAM" id="SSF51905">
    <property type="entry name" value="FAD/NAD(P)-binding domain"/>
    <property type="match status" value="1"/>
</dbReference>
<evidence type="ECO:0000313" key="5">
    <source>
        <dbReference type="Proteomes" id="UP000318509"/>
    </source>
</evidence>
<comment type="caution">
    <text evidence="4">The sequence shown here is derived from an EMBL/GenBank/DDBJ whole genome shotgun (WGS) entry which is preliminary data.</text>
</comment>
<dbReference type="InterPro" id="IPR036188">
    <property type="entry name" value="FAD/NAD-bd_sf"/>
</dbReference>
<gene>
    <name evidence="4" type="ORF">E6H00_03780</name>
</gene>
<dbReference type="AlphaFoldDB" id="A0A537K705"/>
<feature type="binding site" evidence="3">
    <location>
        <position position="343"/>
    </location>
    <ligand>
        <name>L-tryptophan</name>
        <dbReference type="ChEBI" id="CHEBI:57912"/>
    </ligand>
</feature>
<proteinExistence type="inferred from homology"/>
<evidence type="ECO:0000256" key="1">
    <source>
        <dbReference type="ARBA" id="ARBA00038396"/>
    </source>
</evidence>
<evidence type="ECO:0000256" key="3">
    <source>
        <dbReference type="PIRSR" id="PIRSR011396-2"/>
    </source>
</evidence>
<keyword evidence="3" id="KW-0274">FAD</keyword>
<feature type="binding site" evidence="3">
    <location>
        <begin position="13"/>
        <end position="16"/>
    </location>
    <ligand>
        <name>FAD</name>
        <dbReference type="ChEBI" id="CHEBI:57692"/>
    </ligand>
</feature>
<dbReference type="InterPro" id="IPR033856">
    <property type="entry name" value="Trp_halogen"/>
</dbReference>
<sequence length="502" mass="57068">MDKRVEDIVIVGGGTAGWMTAAFFSKLLKSGVRIRLIESDEIATIGVGEATIPAIKHYNAALELDENEFLARTQGTFKLGIEFVDWAKLGDFYIHGFGRIGQDLGILKCYQYWLKMRARGLVPGLEHYSINTVAPRQSKFMRSVPEMKQSPLGDIANAFHFDARLYALFLRAYAEARGVTRTEGKIVGIELRAGDGYIDALRMEGGERIPGDLFFDCSGIRGLLIEQALHTGFESWNHWLPCDRAVAVPCESVDPLLPYTRATAHKAGWQWRIPLQHRIGNGYVYSSQYISDDEATAVLLARLDGKASGPPRYIKFLPGKRRKLWNKNCVAVGLSSGFLEPLESTSIHLIQTVIVRLARFFPSCGFNPIDVEEFNRRSDFEYERIRDFIILHYKATERNDSPFWDYCRSMEIPDTLRVKIDLFRSHGRIFRDNEELFAEESWLQVMLGQGIIPEDYDPMVDQYPDEEVMRYLNDIQAVIEKCVAVMPLHKDYIAQQCAAGRG</sequence>
<dbReference type="Gene3D" id="3.50.50.60">
    <property type="entry name" value="FAD/NAD(P)-binding domain"/>
    <property type="match status" value="1"/>
</dbReference>
<dbReference type="Pfam" id="PF04820">
    <property type="entry name" value="Trp_halogenase"/>
    <property type="match status" value="1"/>
</dbReference>